<reference evidence="2 3" key="1">
    <citation type="submission" date="2017-02" db="EMBL/GenBank/DDBJ databases">
        <authorList>
            <person name="Peterson S.W."/>
        </authorList>
    </citation>
    <scope>NUCLEOTIDE SEQUENCE [LARGE SCALE GENOMIC DNA]</scope>
    <source>
        <strain evidence="2 3">DSM 18034</strain>
    </source>
</reference>
<sequence>MALGARLVCITPETPDNSLSVVEKNDLTFDVLFDKGNVVAERYGLVFSLSEKLKETYRSFGIHLDKQNGDGTWALPIPATYVVRPDGAVIYHLADADYTVRLEPEKVVEALRTL</sequence>
<dbReference type="InterPro" id="IPR036249">
    <property type="entry name" value="Thioredoxin-like_sf"/>
</dbReference>
<dbReference type="Gene3D" id="3.40.30.10">
    <property type="entry name" value="Glutaredoxin"/>
    <property type="match status" value="1"/>
</dbReference>
<keyword evidence="3" id="KW-1185">Reference proteome</keyword>
<proteinExistence type="predicted"/>
<evidence type="ECO:0000313" key="3">
    <source>
        <dbReference type="Proteomes" id="UP000189733"/>
    </source>
</evidence>
<dbReference type="Proteomes" id="UP000189733">
    <property type="component" value="Unassembled WGS sequence"/>
</dbReference>
<dbReference type="GO" id="GO:0016491">
    <property type="term" value="F:oxidoreductase activity"/>
    <property type="evidence" value="ECO:0007669"/>
    <property type="project" value="InterPro"/>
</dbReference>
<evidence type="ECO:0000259" key="1">
    <source>
        <dbReference type="Pfam" id="PF00578"/>
    </source>
</evidence>
<protein>
    <submittedName>
        <fullName evidence="2">AhpC/TSA family protein</fullName>
    </submittedName>
</protein>
<dbReference type="STRING" id="1121442.SAMN02745702_00816"/>
<dbReference type="InterPro" id="IPR000866">
    <property type="entry name" value="AhpC/TSA"/>
</dbReference>
<dbReference type="Pfam" id="PF00578">
    <property type="entry name" value="AhpC-TSA"/>
    <property type="match status" value="1"/>
</dbReference>
<gene>
    <name evidence="2" type="ORF">SAMN02745702_00816</name>
</gene>
<dbReference type="EMBL" id="FUYA01000002">
    <property type="protein sequence ID" value="SKA67405.1"/>
    <property type="molecule type" value="Genomic_DNA"/>
</dbReference>
<dbReference type="GO" id="GO:0016209">
    <property type="term" value="F:antioxidant activity"/>
    <property type="evidence" value="ECO:0007669"/>
    <property type="project" value="InterPro"/>
</dbReference>
<name>A0A1T4VRB9_9BACT</name>
<dbReference type="SUPFAM" id="SSF52833">
    <property type="entry name" value="Thioredoxin-like"/>
    <property type="match status" value="1"/>
</dbReference>
<feature type="domain" description="Alkyl hydroperoxide reductase subunit C/ Thiol specific antioxidant" evidence="1">
    <location>
        <begin position="3"/>
        <end position="91"/>
    </location>
</feature>
<dbReference type="AlphaFoldDB" id="A0A1T4VRB9"/>
<organism evidence="2 3">
    <name type="scientific">Desulfobaculum bizertense DSM 18034</name>
    <dbReference type="NCBI Taxonomy" id="1121442"/>
    <lineage>
        <taxon>Bacteria</taxon>
        <taxon>Pseudomonadati</taxon>
        <taxon>Thermodesulfobacteriota</taxon>
        <taxon>Desulfovibrionia</taxon>
        <taxon>Desulfovibrionales</taxon>
        <taxon>Desulfovibrionaceae</taxon>
        <taxon>Desulfobaculum</taxon>
    </lineage>
</organism>
<evidence type="ECO:0000313" key="2">
    <source>
        <dbReference type="EMBL" id="SKA67405.1"/>
    </source>
</evidence>
<accession>A0A1T4VRB9</accession>